<keyword evidence="3" id="KW-1185">Reference proteome</keyword>
<evidence type="ECO:0000313" key="2">
    <source>
        <dbReference type="EMBL" id="PMD52001.1"/>
    </source>
</evidence>
<dbReference type="Proteomes" id="UP000235371">
    <property type="component" value="Unassembled WGS sequence"/>
</dbReference>
<dbReference type="AlphaFoldDB" id="A0A2J6SMJ9"/>
<organism evidence="2 3">
    <name type="scientific">Hyaloscypha bicolor E</name>
    <dbReference type="NCBI Taxonomy" id="1095630"/>
    <lineage>
        <taxon>Eukaryota</taxon>
        <taxon>Fungi</taxon>
        <taxon>Dikarya</taxon>
        <taxon>Ascomycota</taxon>
        <taxon>Pezizomycotina</taxon>
        <taxon>Leotiomycetes</taxon>
        <taxon>Helotiales</taxon>
        <taxon>Hyaloscyphaceae</taxon>
        <taxon>Hyaloscypha</taxon>
        <taxon>Hyaloscypha bicolor</taxon>
    </lineage>
</organism>
<dbReference type="GeneID" id="36592175"/>
<evidence type="ECO:0000313" key="3">
    <source>
        <dbReference type="Proteomes" id="UP000235371"/>
    </source>
</evidence>
<feature type="compositionally biased region" description="Low complexity" evidence="1">
    <location>
        <begin position="68"/>
        <end position="79"/>
    </location>
</feature>
<dbReference type="EMBL" id="KZ613912">
    <property type="protein sequence ID" value="PMD52001.1"/>
    <property type="molecule type" value="Genomic_DNA"/>
</dbReference>
<dbReference type="OrthoDB" id="5407772at2759"/>
<feature type="region of interest" description="Disordered" evidence="1">
    <location>
        <begin position="1"/>
        <end position="79"/>
    </location>
</feature>
<feature type="region of interest" description="Disordered" evidence="1">
    <location>
        <begin position="257"/>
        <end position="280"/>
    </location>
</feature>
<name>A0A2J6SMJ9_9HELO</name>
<accession>A0A2J6SMJ9</accession>
<feature type="compositionally biased region" description="Low complexity" evidence="1">
    <location>
        <begin position="13"/>
        <end position="36"/>
    </location>
</feature>
<dbReference type="RefSeq" id="XP_024728905.1">
    <property type="nucleotide sequence ID" value="XM_024884098.1"/>
</dbReference>
<evidence type="ECO:0000256" key="1">
    <source>
        <dbReference type="SAM" id="MobiDB-lite"/>
    </source>
</evidence>
<reference evidence="2 3" key="1">
    <citation type="submission" date="2016-04" db="EMBL/GenBank/DDBJ databases">
        <title>A degradative enzymes factory behind the ericoid mycorrhizal symbiosis.</title>
        <authorList>
            <consortium name="DOE Joint Genome Institute"/>
            <person name="Martino E."/>
            <person name="Morin E."/>
            <person name="Grelet G."/>
            <person name="Kuo A."/>
            <person name="Kohler A."/>
            <person name="Daghino S."/>
            <person name="Barry K."/>
            <person name="Choi C."/>
            <person name="Cichocki N."/>
            <person name="Clum A."/>
            <person name="Copeland A."/>
            <person name="Hainaut M."/>
            <person name="Haridas S."/>
            <person name="Labutti K."/>
            <person name="Lindquist E."/>
            <person name="Lipzen A."/>
            <person name="Khouja H.-R."/>
            <person name="Murat C."/>
            <person name="Ohm R."/>
            <person name="Olson A."/>
            <person name="Spatafora J."/>
            <person name="Veneault-Fourrey C."/>
            <person name="Henrissat B."/>
            <person name="Grigoriev I."/>
            <person name="Martin F."/>
            <person name="Perotto S."/>
        </authorList>
    </citation>
    <scope>NUCLEOTIDE SEQUENCE [LARGE SCALE GENOMIC DNA]</scope>
    <source>
        <strain evidence="2 3">E</strain>
    </source>
</reference>
<dbReference type="InParanoid" id="A0A2J6SMJ9"/>
<feature type="compositionally biased region" description="Polar residues" evidence="1">
    <location>
        <begin position="257"/>
        <end position="273"/>
    </location>
</feature>
<proteinExistence type="predicted"/>
<feature type="compositionally biased region" description="Basic and acidic residues" evidence="1">
    <location>
        <begin position="40"/>
        <end position="61"/>
    </location>
</feature>
<sequence>MDALRRLSWSQFRPISRSQTSQSSQTTPPSTLSRSSSVKDLVHQIESNQERLHRASLEKARPQSPTGSSLSPHPASSHLRALSPVPEAKNLEQMVPRKVVKFEGDSMLGSYLQLPALPKGLGGDFGRELVGCFVQPRLAQAVDSAADDSDEPPSIPDTPTGYARFGFISRESFNTAVQDLVQQSPDTPIGGEIAAPMKRPSNVGTLAINGSSIYLDGPQFDVSSPPNILDLDDGMGQALRARSNFTDSFQEPNELNARASTCPSSPTMITAPQSPKVGGRNEMTSFSVDGPGGGGTDIRDFAQQPAQMDGSPRLPDCCVSPRSVVSDVCIYNDMDTSGAKENLREAPLGPVPEFGLDKSYAREAAGISAVPVSKGAIGARAANVQGVTVVVEDVGSNGPNGPGLPQAPNAMGEVELQESIPPLDLPQAPSPGVPMDGTGQLLPPGTPLAKKDPKRKTVIRGGQKVIRKGRGLILKKPVLAVVVGRQLSGPTADALKLISKGVPVDVGDLAGAVRPPAPVPGVPA</sequence>
<gene>
    <name evidence="2" type="ORF">K444DRAFT_637228</name>
</gene>
<protein>
    <submittedName>
        <fullName evidence="2">Uncharacterized protein</fullName>
    </submittedName>
</protein>